<evidence type="ECO:0000313" key="3">
    <source>
        <dbReference type="Proteomes" id="UP000011746"/>
    </source>
</evidence>
<evidence type="ECO:0000313" key="2">
    <source>
        <dbReference type="EMBL" id="EKE30874.1"/>
    </source>
</evidence>
<dbReference type="Proteomes" id="UP000011746">
    <property type="component" value="Unassembled WGS sequence"/>
</dbReference>
<protein>
    <submittedName>
        <fullName evidence="2">SEC-C motif domain protein</fullName>
    </submittedName>
</protein>
<dbReference type="STRING" id="1230341.AAV35_14095"/>
<proteinExistence type="predicted"/>
<dbReference type="KEGG" id="sje:AAV35_14095"/>
<reference evidence="4" key="2">
    <citation type="submission" date="2015-06" db="EMBL/GenBank/DDBJ databases">
        <title>Salimicrobium jeotgali MJ3, isolated from Myulchi jeot, a traditional Korean fermented seafood.</title>
        <authorList>
            <person name="Kim K.H."/>
            <person name="Jeon C.O."/>
            <person name="Jin H.M."/>
        </authorList>
    </citation>
    <scope>NUCLEOTIDE SEQUENCE [LARGE SCALE GENOMIC DNA]</scope>
    <source>
        <strain evidence="4">MJ3</strain>
    </source>
</reference>
<dbReference type="EMBL" id="AMPQ01000021">
    <property type="protein sequence ID" value="EKE30874.1"/>
    <property type="molecule type" value="Genomic_DNA"/>
</dbReference>
<keyword evidence="3" id="KW-1185">Reference proteome</keyword>
<reference evidence="2 3" key="1">
    <citation type="journal article" date="2012" name="J. Bacteriol.">
        <title>Draft Genome Sequence of Salimicrobium sp. Strain MJ3, Isolated from Myulchi-Jeot, Korean Fermented Seafood.</title>
        <authorList>
            <person name="Lee S.H."/>
            <person name="Jung J.Y."/>
            <person name="Jeon C.O."/>
        </authorList>
    </citation>
    <scope>NUCLEOTIDE SEQUENCE [LARGE SCALE GENOMIC DNA]</scope>
    <source>
        <strain evidence="2 3">MJ3</strain>
    </source>
</reference>
<evidence type="ECO:0000313" key="1">
    <source>
        <dbReference type="EMBL" id="APC65557.1"/>
    </source>
</evidence>
<evidence type="ECO:0000313" key="4">
    <source>
        <dbReference type="Proteomes" id="UP000092654"/>
    </source>
</evidence>
<accession>K2GKC0</accession>
<dbReference type="Proteomes" id="UP000092654">
    <property type="component" value="Chromosome"/>
</dbReference>
<name>K2GKC0_9BACI</name>
<gene>
    <name evidence="1" type="ORF">AAV35_14095</name>
    <name evidence="2" type="ORF">MJ3_11255</name>
</gene>
<sequence length="296" mass="34386">MSLIRLLESYEIEIPYDEDEKKEFEFAVPQGSDLYNIIITPSESLMEAQTSFSFKVAVTAENFEELKPDLVKEMKENTFRMRRALDKLLDHIQYSLNVEFGYPRLKVKKALFAIDFGGWEPNIVFDNPNIRIIQGASLNSESAHHIQTYLDNGEEPFVALKHLHRARQEVNPKQKIIEAAIAAELAIKEFLIKKYPDIKFLLMEMPSPPLNKLYGAVLEHYHNERYKKANKLQEIATLRNEYIHTIKKSKEITYSEASNKVLEVENAIKYLLSEIHSEHPWAGPYGRIYANKNNKK</sequence>
<dbReference type="EMBL" id="CP011361">
    <property type="protein sequence ID" value="APC65557.1"/>
    <property type="molecule type" value="Genomic_DNA"/>
</dbReference>
<dbReference type="RefSeq" id="WP_008591619.1">
    <property type="nucleotide sequence ID" value="NZ_AMPQ01000021.1"/>
</dbReference>
<organism evidence="2 3">
    <name type="scientific">Salimicrobium jeotgali</name>
    <dbReference type="NCBI Taxonomy" id="1230341"/>
    <lineage>
        <taxon>Bacteria</taxon>
        <taxon>Bacillati</taxon>
        <taxon>Bacillota</taxon>
        <taxon>Bacilli</taxon>
        <taxon>Bacillales</taxon>
        <taxon>Bacillaceae</taxon>
        <taxon>Salimicrobium</taxon>
    </lineage>
</organism>
<dbReference type="AlphaFoldDB" id="K2GKC0"/>
<dbReference type="OrthoDB" id="2991643at2"/>
<reference evidence="1" key="3">
    <citation type="submission" date="2016-11" db="EMBL/GenBank/DDBJ databases">
        <title>Salimicrobium jeotgali MJ3, isolated from Myulchi jeot, a traditional Korean fermented seafood.</title>
        <authorList>
            <person name="Kim K.H."/>
            <person name="Jeon C.O."/>
            <person name="Jin H.M."/>
        </authorList>
    </citation>
    <scope>NUCLEOTIDE SEQUENCE</scope>
    <source>
        <strain evidence="1">MJ3</strain>
    </source>
</reference>